<accession>A0A021VS68</accession>
<keyword evidence="1" id="KW-0812">Transmembrane</keyword>
<protein>
    <submittedName>
        <fullName evidence="2">Uncharacterized protein</fullName>
    </submittedName>
</protein>
<sequence length="138" mass="13499">MPEPSAERHRPWSTLLLSACALQLGVAVAGGTVLTVVQDAPFGAATALAMVAAAVPAALVVWVATGRRRADAGRPRTLREAALAGVVLATVAAILEAVSLAGVLAGVTTLGSAFGLGVLLLSVVVAGLAARTAAATAP</sequence>
<feature type="transmembrane region" description="Helical" evidence="1">
    <location>
        <begin position="42"/>
        <end position="63"/>
    </location>
</feature>
<dbReference type="EMBL" id="AXCW01000157">
    <property type="protein sequence ID" value="EYR62870.1"/>
    <property type="molecule type" value="Genomic_DNA"/>
</dbReference>
<keyword evidence="1" id="KW-1133">Transmembrane helix</keyword>
<reference evidence="2 3" key="1">
    <citation type="submission" date="2014-01" db="EMBL/GenBank/DDBJ databases">
        <title>Actinotalea ferrariae CF5-4.</title>
        <authorList>
            <person name="Chen F."/>
            <person name="Li Y."/>
            <person name="Wang G."/>
        </authorList>
    </citation>
    <scope>NUCLEOTIDE SEQUENCE [LARGE SCALE GENOMIC DNA]</scope>
    <source>
        <strain evidence="2 3">CF5-4</strain>
    </source>
</reference>
<organism evidence="2 3">
    <name type="scientific">Actinotalea ferrariae CF5-4</name>
    <dbReference type="NCBI Taxonomy" id="948458"/>
    <lineage>
        <taxon>Bacteria</taxon>
        <taxon>Bacillati</taxon>
        <taxon>Actinomycetota</taxon>
        <taxon>Actinomycetes</taxon>
        <taxon>Micrococcales</taxon>
        <taxon>Cellulomonadaceae</taxon>
        <taxon>Actinotalea</taxon>
    </lineage>
</organism>
<proteinExistence type="predicted"/>
<dbReference type="Proteomes" id="UP000019753">
    <property type="component" value="Unassembled WGS sequence"/>
</dbReference>
<name>A0A021VS68_9CELL</name>
<evidence type="ECO:0000313" key="2">
    <source>
        <dbReference type="EMBL" id="EYR62870.1"/>
    </source>
</evidence>
<keyword evidence="3" id="KW-1185">Reference proteome</keyword>
<dbReference type="RefSeq" id="WP_034227017.1">
    <property type="nucleotide sequence ID" value="NZ_AXCW01000157.1"/>
</dbReference>
<evidence type="ECO:0000256" key="1">
    <source>
        <dbReference type="SAM" id="Phobius"/>
    </source>
</evidence>
<gene>
    <name evidence="2" type="ORF">N866_04660</name>
</gene>
<evidence type="ECO:0000313" key="3">
    <source>
        <dbReference type="Proteomes" id="UP000019753"/>
    </source>
</evidence>
<comment type="caution">
    <text evidence="2">The sequence shown here is derived from an EMBL/GenBank/DDBJ whole genome shotgun (WGS) entry which is preliminary data.</text>
</comment>
<feature type="transmembrane region" description="Helical" evidence="1">
    <location>
        <begin position="12"/>
        <end position="36"/>
    </location>
</feature>
<feature type="transmembrane region" description="Helical" evidence="1">
    <location>
        <begin position="83"/>
        <end position="107"/>
    </location>
</feature>
<dbReference type="AlphaFoldDB" id="A0A021VS68"/>
<feature type="transmembrane region" description="Helical" evidence="1">
    <location>
        <begin position="113"/>
        <end position="134"/>
    </location>
</feature>
<keyword evidence="1" id="KW-0472">Membrane</keyword>